<dbReference type="SMART" id="SM00028">
    <property type="entry name" value="TPR"/>
    <property type="match status" value="5"/>
</dbReference>
<reference evidence="4 5" key="1">
    <citation type="journal article" date="2003" name="Mol. Microbiol.">
        <title>An integrated analysis of the genome of the hyperthermophilic archaeon Pyrococcus abyssi.</title>
        <authorList>
            <person name="Cohen G."/>
            <person name="Barbe V."/>
            <person name="Flament D."/>
            <person name="Galperin M."/>
            <person name="Heilig R."/>
            <person name="Ripp R."/>
            <person name="Lecompte O."/>
            <person name="Prieur D."/>
            <person name="Poch O."/>
            <person name="Quellerou J."/>
            <person name="Thierry J.C."/>
            <person name="Van der Oost J."/>
            <person name="Weissenbach J."/>
            <person name="Zivanovic Y."/>
            <person name="Forterre P."/>
        </authorList>
    </citation>
    <scope>NUCLEOTIDE SEQUENCE [LARGE SCALE GENOMIC DNA]</scope>
    <source>
        <strain evidence="5">GE5 / Orsay</strain>
    </source>
</reference>
<feature type="transmembrane region" description="Helical" evidence="2">
    <location>
        <begin position="734"/>
        <end position="752"/>
    </location>
</feature>
<dbReference type="InterPro" id="IPR011990">
    <property type="entry name" value="TPR-like_helical_dom_sf"/>
</dbReference>
<dbReference type="KEGG" id="pab:PAB1263"/>
<dbReference type="PATRIC" id="fig|272844.11.peg.1759"/>
<dbReference type="HOGENOM" id="CLU_367488_0_0_2"/>
<accession>Q9UY62</accession>
<evidence type="ECO:0000313" key="5">
    <source>
        <dbReference type="Proteomes" id="UP000000810"/>
    </source>
</evidence>
<sequence length="758" mass="86229">MNMRVPSVLLILLFLLLLNGSIVYNSVSAGIYEQNDYTIRLGDSIEHPLSCRVFKLTFADVSTDGDNIRLLFKITGLYYPIPNYTLVVTVTQDKDYTDPIDIYGRNIKTEWLSQVLFMKIRKVFTSGYMSKVDVTISVNMLKLAKAMINKANNAIKDAEQKTNELGIYLPIDSYKSRLKDAEANYNAGYYCDAIQIASEIMETINNDLELSLEAYNKIRDAESALSQAKKLGHEGTNQYKSAQAEIHNAWEYYYEAKWQSAIDAAEEALSYLNELMEGYGEAQEKLREAEKLIQNLKDKYTNPRINLKDAEEYLSAAKTSLEAGKFALAKDYATKAIEKARSIEAAYIKAVNARESAREKINSAETQNPEICLKDIKSLMTLGDKALFAGKYEDAYKYYLQVLEKVNKTVELYKKVREKMEYAKTIILEYEAKGYKMIEANETYNKGLSAVKSCDYENAYTFFQNAEIQANETYNTAREVENKLNDIKNVLNKLRTMGIDINRYSPKLSEINSLYESGDYKTALQTAMSLYDAVSSEYDTAKVVYEKLRKAEQDIKYTEQKLQELLESAGFSTKVKLPEMISNKLKLAWEEFKKGNYKLAEQYSQEALQQAKSEYERQASLVNKIQEWERISRESINSAKLHLQEIKDNIFYRVFRTPEVVASVRKTKELIQKAEETLSKEAKLKSQGASLIEIAKLAENAKELAKQAEAMAMDPDQDGIPSYADKVSLLPTSYVIGGAIDLILLILGILLVRHLSRG</sequence>
<keyword evidence="2" id="KW-1133">Transmembrane helix</keyword>
<evidence type="ECO:0000259" key="3">
    <source>
        <dbReference type="PROSITE" id="PS50910"/>
    </source>
</evidence>
<dbReference type="eggNOG" id="arCOG00370">
    <property type="taxonomic scope" value="Archaea"/>
</dbReference>
<feature type="coiled-coil region" evidence="1">
    <location>
        <begin position="272"/>
        <end position="299"/>
    </location>
</feature>
<dbReference type="PROSITE" id="PS50910">
    <property type="entry name" value="HEPN"/>
    <property type="match status" value="1"/>
</dbReference>
<dbReference type="AlphaFoldDB" id="Q9UY62"/>
<dbReference type="Gene3D" id="1.25.40.10">
    <property type="entry name" value="Tetratricopeptide repeat domain"/>
    <property type="match status" value="1"/>
</dbReference>
<dbReference type="InterPro" id="IPR019734">
    <property type="entry name" value="TPR_rpt"/>
</dbReference>
<gene>
    <name evidence="4" type="ORF">PAB1263</name>
</gene>
<name>Q9UY62_PYRAB</name>
<organism evidence="4 5">
    <name type="scientific">Pyrococcus abyssi (strain GE5 / Orsay)</name>
    <dbReference type="NCBI Taxonomy" id="272844"/>
    <lineage>
        <taxon>Archaea</taxon>
        <taxon>Methanobacteriati</taxon>
        <taxon>Methanobacteriota</taxon>
        <taxon>Thermococci</taxon>
        <taxon>Thermococcales</taxon>
        <taxon>Thermococcaceae</taxon>
        <taxon>Pyrococcus</taxon>
    </lineage>
</organism>
<dbReference type="Proteomes" id="UP000000810">
    <property type="component" value="Chromosome"/>
</dbReference>
<keyword evidence="2" id="KW-0472">Membrane</keyword>
<evidence type="ECO:0000313" key="4">
    <source>
        <dbReference type="EMBL" id="CAB50550.1"/>
    </source>
</evidence>
<dbReference type="PIR" id="H75013">
    <property type="entry name" value="H75013"/>
</dbReference>
<dbReference type="EMBL" id="AJ248288">
    <property type="protein sequence ID" value="CAB50550.1"/>
    <property type="molecule type" value="Genomic_DNA"/>
</dbReference>
<feature type="coiled-coil region" evidence="1">
    <location>
        <begin position="664"/>
        <end position="714"/>
    </location>
</feature>
<evidence type="ECO:0000256" key="1">
    <source>
        <dbReference type="SAM" id="Coils"/>
    </source>
</evidence>
<dbReference type="PhylomeDB" id="Q9UY62"/>
<keyword evidence="5" id="KW-1185">Reference proteome</keyword>
<proteinExistence type="predicted"/>
<feature type="coiled-coil region" evidence="1">
    <location>
        <begin position="463"/>
        <end position="497"/>
    </location>
</feature>
<protein>
    <recommendedName>
        <fullName evidence="3">HEPN domain-containing protein</fullName>
    </recommendedName>
</protein>
<dbReference type="InterPro" id="IPR007842">
    <property type="entry name" value="HEPN_dom"/>
</dbReference>
<feature type="domain" description="HEPN" evidence="3">
    <location>
        <begin position="307"/>
        <end position="416"/>
    </location>
</feature>
<evidence type="ECO:0000256" key="2">
    <source>
        <dbReference type="SAM" id="Phobius"/>
    </source>
</evidence>
<keyword evidence="1" id="KW-0175">Coiled coil</keyword>
<keyword evidence="2" id="KW-0812">Transmembrane</keyword>